<dbReference type="Gene3D" id="1.10.1240.20">
    <property type="entry name" value="Lytic transglycosylase, superhelical linker domain"/>
    <property type="match status" value="1"/>
</dbReference>
<dbReference type="GO" id="GO:0008933">
    <property type="term" value="F:peptidoglycan lytic transglycosylase activity"/>
    <property type="evidence" value="ECO:0007669"/>
    <property type="project" value="InterPro"/>
</dbReference>
<dbReference type="GO" id="GO:0004553">
    <property type="term" value="F:hydrolase activity, hydrolyzing O-glycosyl compounds"/>
    <property type="evidence" value="ECO:0007669"/>
    <property type="project" value="InterPro"/>
</dbReference>
<dbReference type="PANTHER" id="PTHR37423:SF5">
    <property type="entry name" value="SOLUBLE LYTIC MUREIN TRANSGLYCOSYLASE"/>
    <property type="match status" value="1"/>
</dbReference>
<dbReference type="InterPro" id="IPR037061">
    <property type="entry name" value="Lytic_TGlycoase_superhlx_L_sf"/>
</dbReference>
<dbReference type="CDD" id="cd13401">
    <property type="entry name" value="Slt70-like"/>
    <property type="match status" value="1"/>
</dbReference>
<feature type="domain" description="Transglycosylase SLT" evidence="3">
    <location>
        <begin position="494"/>
        <end position="598"/>
    </location>
</feature>
<dbReference type="InterPro" id="IPR000189">
    <property type="entry name" value="Transglyc_AS"/>
</dbReference>
<dbReference type="SUPFAM" id="SSF48435">
    <property type="entry name" value="Bacterial muramidases"/>
    <property type="match status" value="1"/>
</dbReference>
<evidence type="ECO:0000259" key="3">
    <source>
        <dbReference type="Pfam" id="PF01464"/>
    </source>
</evidence>
<feature type="domain" description="Lytic transglycosylase superhelical linker" evidence="4">
    <location>
        <begin position="415"/>
        <end position="479"/>
    </location>
</feature>
<dbReference type="RefSeq" id="WP_150094306.1">
    <property type="nucleotide sequence ID" value="NZ_VWXX01000031.1"/>
</dbReference>
<evidence type="ECO:0000256" key="2">
    <source>
        <dbReference type="ARBA" id="ARBA00022729"/>
    </source>
</evidence>
<dbReference type="GO" id="GO:0000270">
    <property type="term" value="P:peptidoglycan metabolic process"/>
    <property type="evidence" value="ECO:0007669"/>
    <property type="project" value="InterPro"/>
</dbReference>
<dbReference type="Pfam" id="PF14718">
    <property type="entry name" value="SLT_L"/>
    <property type="match status" value="1"/>
</dbReference>
<proteinExistence type="inferred from homology"/>
<dbReference type="PROSITE" id="PS00922">
    <property type="entry name" value="TRANSGLYCOSYLASE"/>
    <property type="match status" value="1"/>
</dbReference>
<dbReference type="Gene3D" id="1.25.20.10">
    <property type="entry name" value="Bacterial muramidases"/>
    <property type="match status" value="1"/>
</dbReference>
<name>A0A5M8FR31_9GAMM</name>
<dbReference type="Proteomes" id="UP000322981">
    <property type="component" value="Unassembled WGS sequence"/>
</dbReference>
<comment type="similarity">
    <text evidence="1">Belongs to the transglycosylase Slt family.</text>
</comment>
<dbReference type="OrthoDB" id="92254at2"/>
<accession>A0A5M8FR31</accession>
<evidence type="ECO:0000313" key="5">
    <source>
        <dbReference type="EMBL" id="KAA6183582.1"/>
    </source>
</evidence>
<protein>
    <submittedName>
        <fullName evidence="5">Transglycosylase SLT domain-containing protein</fullName>
    </submittedName>
</protein>
<dbReference type="Gene3D" id="1.10.530.10">
    <property type="match status" value="1"/>
</dbReference>
<sequence length="661" mass="72676">MPAAASTPQPTTDARADFLAAEQALADGDHARFDTLLAGLTEHPLLPYLQLSDLLARLDRAAEAEAGAEFGAEVEAFLSRWQGTAPGERLRLQWLKRLAREGRWQGYIDAYVDNGSETRACLYRRALLATGRAEAAFDGLDALYLTGKDLPTACDPLFAAWSAAGKLAPELVWQRIQLTLERDNVGTARFQQRYLPAAQRPWLDSLLLVHAQPQQIAALSLPDAAEQRAAILAHGIERLARQDPALAIAVSQPWLDTASTSTPRPTQVAADPPPNRIQIPPQAQERVHLAIGVALANADDPAALRYLQRLHPRPDNLDRQLRRLRAALRLEAWPELAAWVAQLPPDADDEGEWHYWRGRALSELGDTAAADQAFERAASARSLWGFLAAERVGHAPAIAHRPAPVDPALLDALLASPTAARIAELQRLGRDADVAREWRELTRPMTTQALITAAAFADRLGLVTESIFTLARAGYWDDMDLRFPLPQQRLVEVVARQQGLPPDWLHAVMRQESAFDADIASPAGAVGLMQLMPATAREMARNAGLAAPSHQDLTDPVLNVALGARYLAAMRARFGGNTLLATAAYNAGPNAVRRWLPSEPMAADLWLTRIPYRETRDYVRRVLTYRVIYAHRLGQTDFSLDALLSPVACLETERFCYADES</sequence>
<organism evidence="5 6">
    <name type="scientific">Thiohalocapsa marina</name>
    <dbReference type="NCBI Taxonomy" id="424902"/>
    <lineage>
        <taxon>Bacteria</taxon>
        <taxon>Pseudomonadati</taxon>
        <taxon>Pseudomonadota</taxon>
        <taxon>Gammaproteobacteria</taxon>
        <taxon>Chromatiales</taxon>
        <taxon>Chromatiaceae</taxon>
        <taxon>Thiohalocapsa</taxon>
    </lineage>
</organism>
<keyword evidence="6" id="KW-1185">Reference proteome</keyword>
<dbReference type="EMBL" id="VWXX01000031">
    <property type="protein sequence ID" value="KAA6183582.1"/>
    <property type="molecule type" value="Genomic_DNA"/>
</dbReference>
<dbReference type="PANTHER" id="PTHR37423">
    <property type="entry name" value="SOLUBLE LYTIC MUREIN TRANSGLYCOSYLASE-RELATED"/>
    <property type="match status" value="1"/>
</dbReference>
<dbReference type="SUPFAM" id="SSF53955">
    <property type="entry name" value="Lysozyme-like"/>
    <property type="match status" value="1"/>
</dbReference>
<dbReference type="GO" id="GO:0042597">
    <property type="term" value="C:periplasmic space"/>
    <property type="evidence" value="ECO:0007669"/>
    <property type="project" value="InterPro"/>
</dbReference>
<comment type="caution">
    <text evidence="5">The sequence shown here is derived from an EMBL/GenBank/DDBJ whole genome shotgun (WGS) entry which is preliminary data.</text>
</comment>
<dbReference type="InterPro" id="IPR023346">
    <property type="entry name" value="Lysozyme-like_dom_sf"/>
</dbReference>
<reference evidence="5 6" key="1">
    <citation type="submission" date="2019-09" db="EMBL/GenBank/DDBJ databases">
        <title>Whole-genome sequence of the purple sulfur bacterium Thiohalocapsa marina DSM 19078.</title>
        <authorList>
            <person name="Kyndt J.A."/>
            <person name="Meyer T.E."/>
        </authorList>
    </citation>
    <scope>NUCLEOTIDE SEQUENCE [LARGE SCALE GENOMIC DNA]</scope>
    <source>
        <strain evidence="5 6">DSM 19078</strain>
    </source>
</reference>
<dbReference type="Pfam" id="PF01464">
    <property type="entry name" value="SLT"/>
    <property type="match status" value="1"/>
</dbReference>
<evidence type="ECO:0000256" key="1">
    <source>
        <dbReference type="ARBA" id="ARBA00007734"/>
    </source>
</evidence>
<dbReference type="AlphaFoldDB" id="A0A5M8FR31"/>
<dbReference type="InterPro" id="IPR008939">
    <property type="entry name" value="Lytic_TGlycosylase_superhlx_U"/>
</dbReference>
<dbReference type="Pfam" id="PF00760">
    <property type="entry name" value="Cucumo_coat"/>
    <property type="match status" value="1"/>
</dbReference>
<dbReference type="InterPro" id="IPR008258">
    <property type="entry name" value="Transglycosylase_SLT_dom_1"/>
</dbReference>
<gene>
    <name evidence="5" type="ORF">F2Q65_15435</name>
</gene>
<keyword evidence="2" id="KW-0732">Signal</keyword>
<evidence type="ECO:0000259" key="4">
    <source>
        <dbReference type="Pfam" id="PF14718"/>
    </source>
</evidence>
<dbReference type="InterPro" id="IPR012289">
    <property type="entry name" value="Lytic_TGlycosylase_superhlx_L"/>
</dbReference>
<evidence type="ECO:0000313" key="6">
    <source>
        <dbReference type="Proteomes" id="UP000322981"/>
    </source>
</evidence>
<dbReference type="GO" id="GO:0016020">
    <property type="term" value="C:membrane"/>
    <property type="evidence" value="ECO:0007669"/>
    <property type="project" value="InterPro"/>
</dbReference>